<evidence type="ECO:0000313" key="7">
    <source>
        <dbReference type="Proteomes" id="UP000004465"/>
    </source>
</evidence>
<dbReference type="Gene3D" id="2.30.130.10">
    <property type="entry name" value="PUA domain"/>
    <property type="match status" value="1"/>
</dbReference>
<evidence type="ECO:0000256" key="1">
    <source>
        <dbReference type="ARBA" id="ARBA00022603"/>
    </source>
</evidence>
<dbReference type="InterPro" id="IPR019614">
    <property type="entry name" value="SAM-dep_methyl-trfase"/>
</dbReference>
<dbReference type="InterPro" id="IPR029063">
    <property type="entry name" value="SAM-dependent_MTases_sf"/>
</dbReference>
<dbReference type="InterPro" id="IPR036974">
    <property type="entry name" value="PUA_sf"/>
</dbReference>
<dbReference type="PANTHER" id="PTHR43042:SF3">
    <property type="entry name" value="RIBOSOMAL RNA LARGE SUBUNIT METHYLTRANSFERASE YWBD-RELATED"/>
    <property type="match status" value="1"/>
</dbReference>
<dbReference type="SUPFAM" id="SSF53335">
    <property type="entry name" value="S-adenosyl-L-methionine-dependent methyltransferases"/>
    <property type="match status" value="1"/>
</dbReference>
<reference evidence="6 7" key="1">
    <citation type="submission" date="2012-07" db="EMBL/GenBank/DDBJ databases">
        <title>The Genome Sequence of Facklamia hominis CCUG 36813.</title>
        <authorList>
            <consortium name="The Broad Institute Genome Sequencing Platform"/>
            <person name="Earl A."/>
            <person name="Ward D."/>
            <person name="Feldgarden M."/>
            <person name="Gevers D."/>
            <person name="Huys G."/>
            <person name="Walker B."/>
            <person name="Young S.K."/>
            <person name="Zeng Q."/>
            <person name="Gargeya S."/>
            <person name="Fitzgerald M."/>
            <person name="Haas B."/>
            <person name="Abouelleil A."/>
            <person name="Alvarado L."/>
            <person name="Arachchi H.M."/>
            <person name="Berlin A.M."/>
            <person name="Chapman S.B."/>
            <person name="Goldberg J."/>
            <person name="Griggs A."/>
            <person name="Gujja S."/>
            <person name="Hansen M."/>
            <person name="Howarth C."/>
            <person name="Imamovic A."/>
            <person name="Larimer J."/>
            <person name="McCowen C."/>
            <person name="Montmayeur A."/>
            <person name="Murphy C."/>
            <person name="Neiman D."/>
            <person name="Pearson M."/>
            <person name="Priest M."/>
            <person name="Roberts A."/>
            <person name="Saif S."/>
            <person name="Shea T."/>
            <person name="Sisk P."/>
            <person name="Sykes S."/>
            <person name="Wortman J."/>
            <person name="Nusbaum C."/>
            <person name="Birren B."/>
        </authorList>
    </citation>
    <scope>NUCLEOTIDE SEQUENCE [LARGE SCALE GENOMIC DNA]</scope>
    <source>
        <strain evidence="6 7">CCUG 36813</strain>
    </source>
</reference>
<gene>
    <name evidence="6" type="ORF">HMPREF9706_00863</name>
</gene>
<feature type="domain" description="RlmI-like PUA" evidence="5">
    <location>
        <begin position="5"/>
        <end position="68"/>
    </location>
</feature>
<sequence length="394" mass="44717">MKKFKLKAQAVKALELGKRLISLKDLEAPEAIEQAPEGWVFGLADQSGQQIGQAIVGRQNKGFAWLLDPDILLEWSSDFVTVLFEEAVMKRENLLASEDTTAFRLFNGEGDGCGGLTIDYYDHYAVINWYSRGAYQYRQWWIQVLEAWDHGIKGIYQVKRFELDDQESALDPVLGQAADQPLVIRENGVSYAVYLGQSWMTGIFLDQRSVRQFVKEQAQGLKVLNLFSYTGAFSVAAAVGQAEKTVSVDIANRSLEWTRENFCLNQLEASNDTNEIRVMDVFDYIAYAKKHKYLYDFVICDPPSFARSKKRHFSVDKDYFALAQDLFEITRPGGICLLSTNNASLMLETFRQQMTLAGANKKAQLIQQFELPEDFPTSSDPESAYLKVLVFYVP</sequence>
<dbReference type="HOGENOM" id="CLU_014042_1_2_9"/>
<evidence type="ECO:0000256" key="2">
    <source>
        <dbReference type="ARBA" id="ARBA00022679"/>
    </source>
</evidence>
<feature type="domain" description="S-adenosylmethionine-dependent methyltransferase" evidence="4">
    <location>
        <begin position="182"/>
        <end position="391"/>
    </location>
</feature>
<dbReference type="GO" id="GO:0032259">
    <property type="term" value="P:methylation"/>
    <property type="evidence" value="ECO:0007669"/>
    <property type="project" value="UniProtKB-KW"/>
</dbReference>
<organism evidence="6 7">
    <name type="scientific">Facklamia hominis CCUG 36813</name>
    <dbReference type="NCBI Taxonomy" id="883111"/>
    <lineage>
        <taxon>Bacteria</taxon>
        <taxon>Bacillati</taxon>
        <taxon>Bacillota</taxon>
        <taxon>Bacilli</taxon>
        <taxon>Lactobacillales</taxon>
        <taxon>Aerococcaceae</taxon>
        <taxon>Facklamia</taxon>
    </lineage>
</organism>
<dbReference type="AlphaFoldDB" id="K1LXA6"/>
<dbReference type="RefSeq" id="WP_006908184.1">
    <property type="nucleotide sequence ID" value="NZ_JH932292.1"/>
</dbReference>
<comment type="caution">
    <text evidence="6">The sequence shown here is derived from an EMBL/GenBank/DDBJ whole genome shotgun (WGS) entry which is preliminary data.</text>
</comment>
<evidence type="ECO:0008006" key="8">
    <source>
        <dbReference type="Google" id="ProtNLM"/>
    </source>
</evidence>
<dbReference type="Proteomes" id="UP000004465">
    <property type="component" value="Unassembled WGS sequence"/>
</dbReference>
<evidence type="ECO:0000256" key="3">
    <source>
        <dbReference type="ARBA" id="ARBA00022691"/>
    </source>
</evidence>
<dbReference type="PANTHER" id="PTHR43042">
    <property type="entry name" value="SAM-DEPENDENT METHYLTRANSFERASE"/>
    <property type="match status" value="1"/>
</dbReference>
<dbReference type="PATRIC" id="fig|883111.3.peg.861"/>
<dbReference type="STRING" id="883111.HMPREF9706_00863"/>
<dbReference type="GO" id="GO:0003723">
    <property type="term" value="F:RNA binding"/>
    <property type="evidence" value="ECO:0007669"/>
    <property type="project" value="InterPro"/>
</dbReference>
<dbReference type="SUPFAM" id="SSF88697">
    <property type="entry name" value="PUA domain-like"/>
    <property type="match status" value="1"/>
</dbReference>
<name>K1LXA6_9LACT</name>
<dbReference type="InterPro" id="IPR015947">
    <property type="entry name" value="PUA-like_sf"/>
</dbReference>
<accession>K1LXA6</accession>
<dbReference type="CDD" id="cd11572">
    <property type="entry name" value="RlmI_M_like"/>
    <property type="match status" value="1"/>
</dbReference>
<evidence type="ECO:0000259" key="4">
    <source>
        <dbReference type="Pfam" id="PF10672"/>
    </source>
</evidence>
<keyword evidence="2" id="KW-0808">Transferase</keyword>
<evidence type="ECO:0000313" key="6">
    <source>
        <dbReference type="EMBL" id="EKB54673.1"/>
    </source>
</evidence>
<dbReference type="Pfam" id="PF17785">
    <property type="entry name" value="PUA_3"/>
    <property type="match status" value="1"/>
</dbReference>
<evidence type="ECO:0000259" key="5">
    <source>
        <dbReference type="Pfam" id="PF17785"/>
    </source>
</evidence>
<dbReference type="Gene3D" id="3.40.50.150">
    <property type="entry name" value="Vaccinia Virus protein VP39"/>
    <property type="match status" value="1"/>
</dbReference>
<keyword evidence="3" id="KW-0949">S-adenosyl-L-methionine</keyword>
<protein>
    <recommendedName>
        <fullName evidence="8">S-adenosylmethionine-dependent methyltransferase domain-containing protein</fullName>
    </recommendedName>
</protein>
<dbReference type="InterPro" id="IPR041532">
    <property type="entry name" value="RlmI-like_PUA"/>
</dbReference>
<dbReference type="OrthoDB" id="9805492at2"/>
<proteinExistence type="predicted"/>
<dbReference type="Gene3D" id="3.30.750.80">
    <property type="entry name" value="RNA methyltransferase domain (HRMD) like"/>
    <property type="match status" value="1"/>
</dbReference>
<dbReference type="GO" id="GO:0008168">
    <property type="term" value="F:methyltransferase activity"/>
    <property type="evidence" value="ECO:0007669"/>
    <property type="project" value="UniProtKB-KW"/>
</dbReference>
<dbReference type="EMBL" id="AGZD01000007">
    <property type="protein sequence ID" value="EKB54673.1"/>
    <property type="molecule type" value="Genomic_DNA"/>
</dbReference>
<dbReference type="CDD" id="cd02440">
    <property type="entry name" value="AdoMet_MTases"/>
    <property type="match status" value="1"/>
</dbReference>
<dbReference type="Pfam" id="PF10672">
    <property type="entry name" value="Methyltrans_SAM"/>
    <property type="match status" value="1"/>
</dbReference>
<keyword evidence="1" id="KW-0489">Methyltransferase</keyword>
<keyword evidence="7" id="KW-1185">Reference proteome</keyword>